<dbReference type="GeneID" id="89337655"/>
<evidence type="ECO:0000313" key="2">
    <source>
        <dbReference type="EMBL" id="WWQ60296.1"/>
    </source>
</evidence>
<organism evidence="2 3">
    <name type="scientific">Sulfolobus tengchongensis</name>
    <dbReference type="NCBI Taxonomy" id="207809"/>
    <lineage>
        <taxon>Archaea</taxon>
        <taxon>Thermoproteota</taxon>
        <taxon>Thermoprotei</taxon>
        <taxon>Sulfolobales</taxon>
        <taxon>Sulfolobaceae</taxon>
        <taxon>Sulfolobus</taxon>
    </lineage>
</organism>
<feature type="transmembrane region" description="Helical" evidence="1">
    <location>
        <begin position="104"/>
        <end position="126"/>
    </location>
</feature>
<feature type="transmembrane region" description="Helical" evidence="1">
    <location>
        <begin position="75"/>
        <end position="98"/>
    </location>
</feature>
<sequence>MPLPEETEYLGLIVANAEPTIIAVYSLSLYLQYYLWYTINSIAKSIKRISYPIKDKIFFNPFFIMLERKIVRVPLYILISFFSFIIGSILGFLGILLLPQFSLIFLQFSLFIPILVTASIEAILMIPFFLKGYHKGPAIATTITSFLSIFGVLFIFLVFAVAGNS</sequence>
<dbReference type="AlphaFoldDB" id="A0AAX4L2F7"/>
<keyword evidence="1" id="KW-0812">Transmembrane</keyword>
<evidence type="ECO:0000313" key="3">
    <source>
        <dbReference type="Proteomes" id="UP001432202"/>
    </source>
</evidence>
<proteinExistence type="predicted"/>
<accession>A0AAX4L2F7</accession>
<evidence type="ECO:0000256" key="1">
    <source>
        <dbReference type="SAM" id="Phobius"/>
    </source>
</evidence>
<feature type="transmembrane region" description="Helical" evidence="1">
    <location>
        <begin position="138"/>
        <end position="162"/>
    </location>
</feature>
<name>A0AAX4L2F7_9CREN</name>
<gene>
    <name evidence="2" type="ORF">V6M85_12760</name>
</gene>
<dbReference type="Proteomes" id="UP001432202">
    <property type="component" value="Chromosome"/>
</dbReference>
<reference evidence="2 3" key="1">
    <citation type="submission" date="2024-02" db="EMBL/GenBank/DDBJ databases">
        <title>STSV induces naive adaptation in Sulfolobus.</title>
        <authorList>
            <person name="Xiang X."/>
            <person name="Song M."/>
        </authorList>
    </citation>
    <scope>NUCLEOTIDE SEQUENCE [LARGE SCALE GENOMIC DNA]</scope>
    <source>
        <strain evidence="2 3">RT2</strain>
    </source>
</reference>
<keyword evidence="3" id="KW-1185">Reference proteome</keyword>
<feature type="transmembrane region" description="Helical" evidence="1">
    <location>
        <begin position="20"/>
        <end position="39"/>
    </location>
</feature>
<protein>
    <submittedName>
        <fullName evidence="2">Uncharacterized protein</fullName>
    </submittedName>
</protein>
<keyword evidence="1" id="KW-1133">Transmembrane helix</keyword>
<dbReference type="RefSeq" id="WP_338600842.1">
    <property type="nucleotide sequence ID" value="NZ_CP146016.1"/>
</dbReference>
<dbReference type="EMBL" id="CP146016">
    <property type="protein sequence ID" value="WWQ60296.1"/>
    <property type="molecule type" value="Genomic_DNA"/>
</dbReference>
<keyword evidence="1" id="KW-0472">Membrane</keyword>